<feature type="signal peptide" evidence="3">
    <location>
        <begin position="1"/>
        <end position="18"/>
    </location>
</feature>
<feature type="chain" id="PRO_5015885612" evidence="3">
    <location>
        <begin position="19"/>
        <end position="332"/>
    </location>
</feature>
<evidence type="ECO:0000259" key="4">
    <source>
        <dbReference type="Pfam" id="PF02230"/>
    </source>
</evidence>
<keyword evidence="6" id="KW-1185">Reference proteome</keyword>
<dbReference type="PANTHER" id="PTHR10655">
    <property type="entry name" value="LYSOPHOSPHOLIPASE-RELATED"/>
    <property type="match status" value="1"/>
</dbReference>
<name>A0A2V3J0R3_9FLOR</name>
<keyword evidence="3" id="KW-0732">Signal</keyword>
<evidence type="ECO:0000256" key="2">
    <source>
        <dbReference type="ARBA" id="ARBA00022801"/>
    </source>
</evidence>
<sequence>MKLASLLVLSLFTTPLAATFSISSILNTYFPCTALSLIQSSWETTYFEPTILPPPQQKASATIAARRAEAAFVNFTCDTAVSSSHVFRCNPNGFSFELIKKKPKATILFLHGFIRPSQAAFYIPALTALLSSSSKLYESIRIEVPLAPLRQTTLNPPRQPIIPTSLAWLNILPEGDDRFSLYRASQRVERLVLSQGCRFGHSPRKVLLAGHSLGGFTSLEFALSTDTLLGGVIAISSLLPRIQDYTLPPESRPFNTRLRGYNITLIHGTLDETVPVISGQATAQILKPISTVLGFGLEFVPLEGLDHSNTLIRSPLFYANINRAVAQAFSDL</sequence>
<dbReference type="EMBL" id="NBIV01000018">
    <property type="protein sequence ID" value="PXF47968.1"/>
    <property type="molecule type" value="Genomic_DNA"/>
</dbReference>
<dbReference type="Gene3D" id="3.40.50.1820">
    <property type="entry name" value="alpha/beta hydrolase"/>
    <property type="match status" value="1"/>
</dbReference>
<comment type="similarity">
    <text evidence="1">Belongs to the AB hydrolase superfamily. AB hydrolase 2 family.</text>
</comment>
<evidence type="ECO:0000313" key="6">
    <source>
        <dbReference type="Proteomes" id="UP000247409"/>
    </source>
</evidence>
<gene>
    <name evidence="5" type="ORF">BWQ96_02354</name>
</gene>
<evidence type="ECO:0000313" key="5">
    <source>
        <dbReference type="EMBL" id="PXF47968.1"/>
    </source>
</evidence>
<protein>
    <submittedName>
        <fullName evidence="5">Acyl-protein thioesterase 1</fullName>
    </submittedName>
</protein>
<dbReference type="AlphaFoldDB" id="A0A2V3J0R3"/>
<feature type="domain" description="Phospholipase/carboxylesterase/thioesterase" evidence="4">
    <location>
        <begin position="101"/>
        <end position="308"/>
    </location>
</feature>
<dbReference type="OrthoDB" id="2418081at2759"/>
<dbReference type="Pfam" id="PF02230">
    <property type="entry name" value="Abhydrolase_2"/>
    <property type="match status" value="1"/>
</dbReference>
<comment type="caution">
    <text evidence="5">The sequence shown here is derived from an EMBL/GenBank/DDBJ whole genome shotgun (WGS) entry which is preliminary data.</text>
</comment>
<dbReference type="InterPro" id="IPR003140">
    <property type="entry name" value="PLipase/COase/thioEstase"/>
</dbReference>
<reference evidence="5 6" key="1">
    <citation type="journal article" date="2018" name="Mol. Biol. Evol.">
        <title>Analysis of the draft genome of the red seaweed Gracilariopsis chorda provides insights into genome size evolution in Rhodophyta.</title>
        <authorList>
            <person name="Lee J."/>
            <person name="Yang E.C."/>
            <person name="Graf L."/>
            <person name="Yang J.H."/>
            <person name="Qiu H."/>
            <person name="Zel Zion U."/>
            <person name="Chan C.X."/>
            <person name="Stephens T.G."/>
            <person name="Weber A.P.M."/>
            <person name="Boo G.H."/>
            <person name="Boo S.M."/>
            <person name="Kim K.M."/>
            <person name="Shin Y."/>
            <person name="Jung M."/>
            <person name="Lee S.J."/>
            <person name="Yim H.S."/>
            <person name="Lee J.H."/>
            <person name="Bhattacharya D."/>
            <person name="Yoon H.S."/>
        </authorList>
    </citation>
    <scope>NUCLEOTIDE SEQUENCE [LARGE SCALE GENOMIC DNA]</scope>
    <source>
        <strain evidence="5 6">SKKU-2015</strain>
        <tissue evidence="5">Whole body</tissue>
    </source>
</reference>
<accession>A0A2V3J0R3</accession>
<dbReference type="GO" id="GO:0016787">
    <property type="term" value="F:hydrolase activity"/>
    <property type="evidence" value="ECO:0007669"/>
    <property type="project" value="UniProtKB-KW"/>
</dbReference>
<keyword evidence="2" id="KW-0378">Hydrolase</keyword>
<proteinExistence type="inferred from homology"/>
<evidence type="ECO:0000256" key="1">
    <source>
        <dbReference type="ARBA" id="ARBA00006499"/>
    </source>
</evidence>
<evidence type="ECO:0000256" key="3">
    <source>
        <dbReference type="SAM" id="SignalP"/>
    </source>
</evidence>
<organism evidence="5 6">
    <name type="scientific">Gracilariopsis chorda</name>
    <dbReference type="NCBI Taxonomy" id="448386"/>
    <lineage>
        <taxon>Eukaryota</taxon>
        <taxon>Rhodophyta</taxon>
        <taxon>Florideophyceae</taxon>
        <taxon>Rhodymeniophycidae</taxon>
        <taxon>Gracilariales</taxon>
        <taxon>Gracilariaceae</taxon>
        <taxon>Gracilariopsis</taxon>
    </lineage>
</organism>
<dbReference type="SUPFAM" id="SSF53474">
    <property type="entry name" value="alpha/beta-Hydrolases"/>
    <property type="match status" value="1"/>
</dbReference>
<dbReference type="InterPro" id="IPR029058">
    <property type="entry name" value="AB_hydrolase_fold"/>
</dbReference>
<dbReference type="Proteomes" id="UP000247409">
    <property type="component" value="Unassembled WGS sequence"/>
</dbReference>
<dbReference type="PANTHER" id="PTHR10655:SF17">
    <property type="entry name" value="LYSOPHOSPHOLIPASE-LIKE PROTEIN 1"/>
    <property type="match status" value="1"/>
</dbReference>
<dbReference type="STRING" id="448386.A0A2V3J0R3"/>
<dbReference type="InterPro" id="IPR050565">
    <property type="entry name" value="LYPA1-2/EST-like"/>
</dbReference>